<reference evidence="1 2" key="1">
    <citation type="submission" date="2018-04" db="EMBL/GenBank/DDBJ databases">
        <title>Pedobacter chongqingensis sp. nov., isolated from a rottenly hemp rope.</title>
        <authorList>
            <person name="Cai Y."/>
        </authorList>
    </citation>
    <scope>NUCLEOTIDE SEQUENCE [LARGE SCALE GENOMIC DNA]</scope>
    <source>
        <strain evidence="1 2">FJ4-8</strain>
    </source>
</reference>
<sequence>MKKRSFILSLIILSISLISCQEKKQKKEEEKIWIVAQPQIELNRSVVVKIFFKNKPDSGSVRVQQFSNEGNHELNGAQIEEGMEHDGTNYHYDMLFEAGKLGKSDFPIISADIDGVNYKSAPISIEVVKKQQVDSNSVRLSLIADKDRYHLKDTIRVSLLEYSRFSGKARFTPAYLVKNGAPEALFAVIAEGNVDYKVGIVGFKAFIDSNFNVINFDWNANEVGERMVKLNKEDLIEQRIFDIKMIARKEGKFTMPPSRFDYKVYPYKEAFKEDLLAPKGTLETKNKIKVRSDALHIIVEK</sequence>
<organism evidence="1 2">
    <name type="scientific">Pararcticibacter amylolyticus</name>
    <dbReference type="NCBI Taxonomy" id="2173175"/>
    <lineage>
        <taxon>Bacteria</taxon>
        <taxon>Pseudomonadati</taxon>
        <taxon>Bacteroidota</taxon>
        <taxon>Sphingobacteriia</taxon>
        <taxon>Sphingobacteriales</taxon>
        <taxon>Sphingobacteriaceae</taxon>
        <taxon>Pararcticibacter</taxon>
    </lineage>
</organism>
<keyword evidence="2" id="KW-1185">Reference proteome</keyword>
<evidence type="ECO:0000313" key="1">
    <source>
        <dbReference type="EMBL" id="PWG78956.1"/>
    </source>
</evidence>
<name>A0A2U2PC25_9SPHI</name>
<evidence type="ECO:0000313" key="2">
    <source>
        <dbReference type="Proteomes" id="UP000245647"/>
    </source>
</evidence>
<dbReference type="PROSITE" id="PS51257">
    <property type="entry name" value="PROKAR_LIPOPROTEIN"/>
    <property type="match status" value="1"/>
</dbReference>
<comment type="caution">
    <text evidence="1">The sequence shown here is derived from an EMBL/GenBank/DDBJ whole genome shotgun (WGS) entry which is preliminary data.</text>
</comment>
<gene>
    <name evidence="1" type="ORF">DDR33_20105</name>
</gene>
<protein>
    <submittedName>
        <fullName evidence="1">Uncharacterized protein</fullName>
    </submittedName>
</protein>
<accession>A0A2U2PC25</accession>
<dbReference type="OrthoDB" id="793674at2"/>
<dbReference type="EMBL" id="QEAS01000019">
    <property type="protein sequence ID" value="PWG78956.1"/>
    <property type="molecule type" value="Genomic_DNA"/>
</dbReference>
<dbReference type="RefSeq" id="WP_109417592.1">
    <property type="nucleotide sequence ID" value="NZ_QEAS01000019.1"/>
</dbReference>
<proteinExistence type="predicted"/>
<dbReference type="Proteomes" id="UP000245647">
    <property type="component" value="Unassembled WGS sequence"/>
</dbReference>
<dbReference type="AlphaFoldDB" id="A0A2U2PC25"/>